<dbReference type="SUPFAM" id="SSF48008">
    <property type="entry name" value="GntR ligand-binding domain-like"/>
    <property type="match status" value="1"/>
</dbReference>
<keyword evidence="2" id="KW-0238">DNA-binding</keyword>
<dbReference type="InterPro" id="IPR008920">
    <property type="entry name" value="TF_FadR/GntR_C"/>
</dbReference>
<evidence type="ECO:0000256" key="2">
    <source>
        <dbReference type="ARBA" id="ARBA00023125"/>
    </source>
</evidence>
<sequence length="224" mass="26431">MDGLPNDRLTKKAYGRILKNVRNLKNCSQEKLAQVCFSCRRTIVDIETGKIAPNPSLRVEFARALSNPILEYFPQYSIGQFSHRLQIRFQHEKEAGKYFLDVVNQKDLDSFQEVFYLYKMASHQKDGVLMLLLDEYLHTRIMNAHPDEPTRILVERYRQNYIEFFKIWIPQLNFNISLGQHPIHLNMFQAILEQNQSKLTQAIHWHLINSLNDVERIINALETD</sequence>
<dbReference type="EMBL" id="JAHHHN010000041">
    <property type="protein sequence ID" value="MBW4565570.1"/>
    <property type="molecule type" value="Genomic_DNA"/>
</dbReference>
<proteinExistence type="predicted"/>
<keyword evidence="1" id="KW-0805">Transcription regulation</keyword>
<organism evidence="5 6">
    <name type="scientific">Mojavia pulchra JT2-VF2</name>
    <dbReference type="NCBI Taxonomy" id="287848"/>
    <lineage>
        <taxon>Bacteria</taxon>
        <taxon>Bacillati</taxon>
        <taxon>Cyanobacteriota</taxon>
        <taxon>Cyanophyceae</taxon>
        <taxon>Nostocales</taxon>
        <taxon>Nostocaceae</taxon>
    </lineage>
</organism>
<name>A0A951Q4G0_9NOST</name>
<dbReference type="PROSITE" id="PS50943">
    <property type="entry name" value="HTH_CROC1"/>
    <property type="match status" value="1"/>
</dbReference>
<gene>
    <name evidence="5" type="ORF">KME32_31710</name>
</gene>
<reference evidence="5" key="2">
    <citation type="journal article" date="2022" name="Microbiol. Resour. Announc.">
        <title>Metagenome Sequencing to Explore Phylogenomics of Terrestrial Cyanobacteria.</title>
        <authorList>
            <person name="Ward R.D."/>
            <person name="Stajich J.E."/>
            <person name="Johansen J.R."/>
            <person name="Huntemann M."/>
            <person name="Clum A."/>
            <person name="Foster B."/>
            <person name="Foster B."/>
            <person name="Roux S."/>
            <person name="Palaniappan K."/>
            <person name="Varghese N."/>
            <person name="Mukherjee S."/>
            <person name="Reddy T.B.K."/>
            <person name="Daum C."/>
            <person name="Copeland A."/>
            <person name="Chen I.A."/>
            <person name="Ivanova N.N."/>
            <person name="Kyrpides N.C."/>
            <person name="Shapiro N."/>
            <person name="Eloe-Fadrosh E.A."/>
            <person name="Pietrasiak N."/>
        </authorList>
    </citation>
    <scope>NUCLEOTIDE SEQUENCE</scope>
    <source>
        <strain evidence="5">JT2-VF2</strain>
    </source>
</reference>
<dbReference type="Gene3D" id="1.10.260.40">
    <property type="entry name" value="lambda repressor-like DNA-binding domains"/>
    <property type="match status" value="1"/>
</dbReference>
<dbReference type="Proteomes" id="UP000715781">
    <property type="component" value="Unassembled WGS sequence"/>
</dbReference>
<dbReference type="AlphaFoldDB" id="A0A951Q4G0"/>
<dbReference type="InterPro" id="IPR010982">
    <property type="entry name" value="Lambda_DNA-bd_dom_sf"/>
</dbReference>
<keyword evidence="3" id="KW-0804">Transcription</keyword>
<accession>A0A951Q4G0</accession>
<evidence type="ECO:0000259" key="4">
    <source>
        <dbReference type="PROSITE" id="PS50943"/>
    </source>
</evidence>
<evidence type="ECO:0000256" key="1">
    <source>
        <dbReference type="ARBA" id="ARBA00023015"/>
    </source>
</evidence>
<dbReference type="CDD" id="cd00093">
    <property type="entry name" value="HTH_XRE"/>
    <property type="match status" value="1"/>
</dbReference>
<dbReference type="GO" id="GO:0003677">
    <property type="term" value="F:DNA binding"/>
    <property type="evidence" value="ECO:0007669"/>
    <property type="project" value="UniProtKB-KW"/>
</dbReference>
<feature type="domain" description="HTH cro/C1-type" evidence="4">
    <location>
        <begin position="18"/>
        <end position="73"/>
    </location>
</feature>
<dbReference type="InterPro" id="IPR001387">
    <property type="entry name" value="Cro/C1-type_HTH"/>
</dbReference>
<reference evidence="5" key="1">
    <citation type="submission" date="2021-05" db="EMBL/GenBank/DDBJ databases">
        <authorList>
            <person name="Pietrasiak N."/>
            <person name="Ward R."/>
            <person name="Stajich J.E."/>
            <person name="Kurbessoian T."/>
        </authorList>
    </citation>
    <scope>NUCLEOTIDE SEQUENCE</scope>
    <source>
        <strain evidence="5">JT2-VF2</strain>
    </source>
</reference>
<evidence type="ECO:0000313" key="6">
    <source>
        <dbReference type="Proteomes" id="UP000715781"/>
    </source>
</evidence>
<comment type="caution">
    <text evidence="5">The sequence shown here is derived from an EMBL/GenBank/DDBJ whole genome shotgun (WGS) entry which is preliminary data.</text>
</comment>
<evidence type="ECO:0000313" key="5">
    <source>
        <dbReference type="EMBL" id="MBW4565570.1"/>
    </source>
</evidence>
<evidence type="ECO:0000256" key="3">
    <source>
        <dbReference type="ARBA" id="ARBA00023163"/>
    </source>
</evidence>
<dbReference type="SUPFAM" id="SSF47413">
    <property type="entry name" value="lambda repressor-like DNA-binding domains"/>
    <property type="match status" value="1"/>
</dbReference>
<protein>
    <submittedName>
        <fullName evidence="5">Helix-turn-helix transcriptional regulator</fullName>
    </submittedName>
</protein>